<dbReference type="KEGG" id="sre:PTSG_12893"/>
<feature type="compositionally biased region" description="Basic and acidic residues" evidence="1">
    <location>
        <begin position="146"/>
        <end position="155"/>
    </location>
</feature>
<feature type="compositionally biased region" description="Basic residues" evidence="1">
    <location>
        <begin position="128"/>
        <end position="139"/>
    </location>
</feature>
<dbReference type="STRING" id="946362.F2UL45"/>
<evidence type="ECO:0000313" key="3">
    <source>
        <dbReference type="Proteomes" id="UP000007799"/>
    </source>
</evidence>
<feature type="compositionally biased region" description="Acidic residues" evidence="1">
    <location>
        <begin position="1"/>
        <end position="18"/>
    </location>
</feature>
<dbReference type="Proteomes" id="UP000007799">
    <property type="component" value="Unassembled WGS sequence"/>
</dbReference>
<dbReference type="Gene3D" id="1.10.260.100">
    <property type="match status" value="1"/>
</dbReference>
<dbReference type="InParanoid" id="F2UL45"/>
<dbReference type="OMA" id="ELMSEYM"/>
<reference evidence="2" key="1">
    <citation type="submission" date="2009-08" db="EMBL/GenBank/DDBJ databases">
        <title>Annotation of Salpingoeca rosetta.</title>
        <authorList>
            <consortium name="The Broad Institute Genome Sequencing Platform"/>
            <person name="Russ C."/>
            <person name="Cuomo C."/>
            <person name="Burger G."/>
            <person name="Gray M.W."/>
            <person name="Holland P.W.H."/>
            <person name="King N."/>
            <person name="Lang F.B.F."/>
            <person name="Roger A.J."/>
            <person name="Ruiz-Trillo I."/>
            <person name="Young S.K."/>
            <person name="Zeng Q."/>
            <person name="Gargeya S."/>
            <person name="Alvarado L."/>
            <person name="Berlin A."/>
            <person name="Chapman S.B."/>
            <person name="Chen Z."/>
            <person name="Freedman E."/>
            <person name="Gellesch M."/>
            <person name="Goldberg J."/>
            <person name="Griggs A."/>
            <person name="Gujja S."/>
            <person name="Heilman E."/>
            <person name="Heiman D."/>
            <person name="Howarth C."/>
            <person name="Mehta T."/>
            <person name="Neiman D."/>
            <person name="Pearson M."/>
            <person name="Roberts A."/>
            <person name="Saif S."/>
            <person name="Shea T."/>
            <person name="Shenoy N."/>
            <person name="Sisk P."/>
            <person name="Stolte C."/>
            <person name="Sykes S."/>
            <person name="White J."/>
            <person name="Yandava C."/>
            <person name="Haas B."/>
            <person name="Nusbaum C."/>
            <person name="Birren B."/>
        </authorList>
    </citation>
    <scope>NUCLEOTIDE SEQUENCE [LARGE SCALE GENOMIC DNA]</scope>
    <source>
        <strain evidence="2">ATCC 50818</strain>
    </source>
</reference>
<feature type="compositionally biased region" description="Low complexity" evidence="1">
    <location>
        <begin position="30"/>
        <end position="83"/>
    </location>
</feature>
<name>F2UL45_SALR5</name>
<accession>F2UL45</accession>
<dbReference type="RefSeq" id="XP_004989908.1">
    <property type="nucleotide sequence ID" value="XM_004989851.1"/>
</dbReference>
<dbReference type="EMBL" id="GL832980">
    <property type="protein sequence ID" value="EGD77844.1"/>
    <property type="molecule type" value="Genomic_DNA"/>
</dbReference>
<evidence type="ECO:0000313" key="2">
    <source>
        <dbReference type="EMBL" id="EGD77844.1"/>
    </source>
</evidence>
<evidence type="ECO:0000256" key="1">
    <source>
        <dbReference type="SAM" id="MobiDB-lite"/>
    </source>
</evidence>
<protein>
    <submittedName>
        <fullName evidence="2">Uncharacterized protein</fullName>
    </submittedName>
</protein>
<feature type="compositionally biased region" description="Low complexity" evidence="1">
    <location>
        <begin position="264"/>
        <end position="274"/>
    </location>
</feature>
<feature type="region of interest" description="Disordered" evidence="1">
    <location>
        <begin position="1"/>
        <end position="166"/>
    </location>
</feature>
<organism evidence="3">
    <name type="scientific">Salpingoeca rosetta (strain ATCC 50818 / BSB-021)</name>
    <dbReference type="NCBI Taxonomy" id="946362"/>
    <lineage>
        <taxon>Eukaryota</taxon>
        <taxon>Choanoflagellata</taxon>
        <taxon>Craspedida</taxon>
        <taxon>Salpingoecidae</taxon>
        <taxon>Salpingoeca</taxon>
    </lineage>
</organism>
<feature type="region of interest" description="Disordered" evidence="1">
    <location>
        <begin position="255"/>
        <end position="284"/>
    </location>
</feature>
<proteinExistence type="predicted"/>
<dbReference type="GeneID" id="16070457"/>
<gene>
    <name evidence="2" type="ORF">PTSG_12893</name>
</gene>
<dbReference type="OrthoDB" id="71407at2759"/>
<sequence>MADDDDLPPPLEDMEEELALLGKLRQLKQATATTPSSSSSARTTTTKHTAKSSSGTPTNAATKSSTATARPTKATTSSNTSTTQRKQATKSKSSAKSGSSGGGGGGGFFGGFSKGFLSGGLGSDSKPAKKKTAQSRQKRATTAPKKKVEEIETIRPKASAKDTPVGVLPEVQESLREATPFLERTKDQWLNADLLKRFQSNPFLLQCLSDPSFVEALSDFQKDPAAAKKKYANNDKVLRFFKEYFKVMGAHFTELGDKEDQEKQQQQQQQQQQQGVDVKFPAPQ</sequence>
<feature type="compositionally biased region" description="Gly residues" evidence="1">
    <location>
        <begin position="99"/>
        <end position="122"/>
    </location>
</feature>
<dbReference type="eggNOG" id="ENOG502S2RK">
    <property type="taxonomic scope" value="Eukaryota"/>
</dbReference>
<keyword evidence="3" id="KW-1185">Reference proteome</keyword>
<dbReference type="AlphaFoldDB" id="F2UL45"/>